<dbReference type="AlphaFoldDB" id="A0A6J4G6S6"/>
<name>A0A6J4G6S6_9FLAO</name>
<dbReference type="Pfam" id="PF02604">
    <property type="entry name" value="PhdYeFM_antitox"/>
    <property type="match status" value="1"/>
</dbReference>
<organism evidence="3 4">
    <name type="scientific">Flavobacterium bizetiae</name>
    <dbReference type="NCBI Taxonomy" id="2704140"/>
    <lineage>
        <taxon>Bacteria</taxon>
        <taxon>Pseudomonadati</taxon>
        <taxon>Bacteroidota</taxon>
        <taxon>Flavobacteriia</taxon>
        <taxon>Flavobacteriales</taxon>
        <taxon>Flavobacteriaceae</taxon>
        <taxon>Flavobacterium</taxon>
    </lineage>
</organism>
<gene>
    <name evidence="3" type="ORF">FLA105534_00109</name>
</gene>
<dbReference type="Gene3D" id="3.40.1620.10">
    <property type="entry name" value="YefM-like domain"/>
    <property type="match status" value="1"/>
</dbReference>
<evidence type="ECO:0000313" key="4">
    <source>
        <dbReference type="Proteomes" id="UP000479938"/>
    </source>
</evidence>
<proteinExistence type="inferred from homology"/>
<sequence length="89" mass="10276">MKTVSVTEFRGNIKKYLDIAESEKLVIHRGKGRSFVVIPLDEEEDESLLNNAQKAAIDEALEDVINGRVHSHQEVMDETKKRFPHLFKR</sequence>
<keyword evidence="4" id="KW-1185">Reference proteome</keyword>
<accession>A0A6J4G6S6</accession>
<dbReference type="Proteomes" id="UP000479938">
    <property type="component" value="Unassembled WGS sequence"/>
</dbReference>
<evidence type="ECO:0000313" key="3">
    <source>
        <dbReference type="EMBL" id="CAA9194346.1"/>
    </source>
</evidence>
<comment type="function">
    <text evidence="2">Antitoxin component of a type II toxin-antitoxin (TA) system.</text>
</comment>
<dbReference type="SUPFAM" id="SSF143120">
    <property type="entry name" value="YefM-like"/>
    <property type="match status" value="1"/>
</dbReference>
<evidence type="ECO:0000256" key="1">
    <source>
        <dbReference type="ARBA" id="ARBA00009981"/>
    </source>
</evidence>
<evidence type="ECO:0000256" key="2">
    <source>
        <dbReference type="RuleBase" id="RU362080"/>
    </source>
</evidence>
<comment type="similarity">
    <text evidence="1 2">Belongs to the phD/YefM antitoxin family.</text>
</comment>
<dbReference type="InterPro" id="IPR006442">
    <property type="entry name" value="Antitoxin_Phd/YefM"/>
</dbReference>
<protein>
    <recommendedName>
        <fullName evidence="2">Antitoxin</fullName>
    </recommendedName>
</protein>
<dbReference type="InterPro" id="IPR036165">
    <property type="entry name" value="YefM-like_sf"/>
</dbReference>
<reference evidence="3 4" key="1">
    <citation type="submission" date="2020-02" db="EMBL/GenBank/DDBJ databases">
        <authorList>
            <person name="Criscuolo A."/>
        </authorList>
    </citation>
    <scope>NUCLEOTIDE SEQUENCE [LARGE SCALE GENOMIC DNA]</scope>
    <source>
        <strain evidence="3">CIP105534</strain>
    </source>
</reference>
<dbReference type="EMBL" id="CADCSU010000021">
    <property type="protein sequence ID" value="CAA9194346.1"/>
    <property type="molecule type" value="Genomic_DNA"/>
</dbReference>
<dbReference type="RefSeq" id="WP_173968751.1">
    <property type="nucleotide sequence ID" value="NZ_CADCSU010000021.1"/>
</dbReference>